<dbReference type="Proteomes" id="UP000032266">
    <property type="component" value="Chromosome"/>
</dbReference>
<reference evidence="1 2" key="1">
    <citation type="submission" date="2014-01" db="EMBL/GenBank/DDBJ databases">
        <title>Full genme sequencing of cellulolytic bacterium Gynuella sunshinyii YC6258T gen. nov., sp. nov.</title>
        <authorList>
            <person name="Khan H."/>
            <person name="Chung E.J."/>
            <person name="Chung Y.R."/>
        </authorList>
    </citation>
    <scope>NUCLEOTIDE SEQUENCE [LARGE SCALE GENOMIC DNA]</scope>
    <source>
        <strain evidence="1 2">YC6258</strain>
    </source>
</reference>
<dbReference type="STRING" id="1445510.YC6258_01265"/>
<evidence type="ECO:0000313" key="1">
    <source>
        <dbReference type="EMBL" id="AJQ93313.1"/>
    </source>
</evidence>
<accession>A0A0C5VIX7</accession>
<dbReference type="EMBL" id="CP007142">
    <property type="protein sequence ID" value="AJQ93313.1"/>
    <property type="molecule type" value="Genomic_DNA"/>
</dbReference>
<organism evidence="1 2">
    <name type="scientific">Gynuella sunshinyii YC6258</name>
    <dbReference type="NCBI Taxonomy" id="1445510"/>
    <lineage>
        <taxon>Bacteria</taxon>
        <taxon>Pseudomonadati</taxon>
        <taxon>Pseudomonadota</taxon>
        <taxon>Gammaproteobacteria</taxon>
        <taxon>Oceanospirillales</taxon>
        <taxon>Saccharospirillaceae</taxon>
        <taxon>Gynuella</taxon>
    </lineage>
</organism>
<sequence>MENRICQYRTDRMIKCNARAVFKKSYQYALSDGTTGVIQMIAGQQSCWRYCA</sequence>
<protein>
    <submittedName>
        <fullName evidence="1">Uncharacterized protein</fullName>
    </submittedName>
</protein>
<dbReference type="KEGG" id="gsn:YC6258_01265"/>
<dbReference type="HOGENOM" id="CLU_3080404_0_0_6"/>
<name>A0A0C5VIX7_9GAMM</name>
<keyword evidence="2" id="KW-1185">Reference proteome</keyword>
<gene>
    <name evidence="1" type="ORF">YC6258_01265</name>
</gene>
<proteinExistence type="predicted"/>
<evidence type="ECO:0000313" key="2">
    <source>
        <dbReference type="Proteomes" id="UP000032266"/>
    </source>
</evidence>
<dbReference type="AlphaFoldDB" id="A0A0C5VIX7"/>